<dbReference type="EMBL" id="LGFG01000001">
    <property type="protein sequence ID" value="KUK23891.1"/>
    <property type="molecule type" value="Genomic_DNA"/>
</dbReference>
<comment type="similarity">
    <text evidence="3">Belongs to the YbaB/EbfC family.</text>
</comment>
<evidence type="ECO:0000256" key="4">
    <source>
        <dbReference type="SAM" id="Coils"/>
    </source>
</evidence>
<dbReference type="GO" id="GO:0005829">
    <property type="term" value="C:cytosol"/>
    <property type="evidence" value="ECO:0007669"/>
    <property type="project" value="TreeGrafter"/>
</dbReference>
<dbReference type="FunFam" id="3.30.1310.10:FF:000012">
    <property type="entry name" value="Nucleoid-associated protein Tpet_0244"/>
    <property type="match status" value="1"/>
</dbReference>
<evidence type="ECO:0000313" key="6">
    <source>
        <dbReference type="Proteomes" id="UP000058636"/>
    </source>
</evidence>
<dbReference type="InterPro" id="IPR036894">
    <property type="entry name" value="YbaB-like_sf"/>
</dbReference>
<dbReference type="GO" id="GO:0043590">
    <property type="term" value="C:bacterial nucleoid"/>
    <property type="evidence" value="ECO:0007669"/>
    <property type="project" value="UniProtKB-UniRule"/>
</dbReference>
<comment type="subcellular location">
    <subcellularLocation>
        <location evidence="3">Cytoplasm</location>
        <location evidence="3">Nucleoid</location>
    </subcellularLocation>
</comment>
<dbReference type="PATRIC" id="fig|93930.3.peg.1288"/>
<dbReference type="PIRSF" id="PIRSF004555">
    <property type="entry name" value="UCP004555"/>
    <property type="match status" value="1"/>
</dbReference>
<evidence type="ECO:0000256" key="2">
    <source>
        <dbReference type="ARBA" id="ARBA00023125"/>
    </source>
</evidence>
<proteinExistence type="inferred from homology"/>
<dbReference type="Proteomes" id="UP000058636">
    <property type="component" value="Unassembled WGS sequence"/>
</dbReference>
<sequence length="124" mass="14162">MNRRDNLKKIKSFGGKNLGGGKQEKLLKDFAKMQEELQKKIQELEESFSQIEVEASVGGGAVRIVATCDRRVKDIEIDEDLKEDFDTLKDLLIAGMNEVMEKIEKRREEEMSKITQQFGIPGLM</sequence>
<evidence type="ECO:0000313" key="5">
    <source>
        <dbReference type="EMBL" id="KUK23891.1"/>
    </source>
</evidence>
<accession>A0A117L305</accession>
<dbReference type="Pfam" id="PF02575">
    <property type="entry name" value="YbaB_DNA_bd"/>
    <property type="match status" value="1"/>
</dbReference>
<evidence type="ECO:0000256" key="1">
    <source>
        <dbReference type="ARBA" id="ARBA00022490"/>
    </source>
</evidence>
<name>A0A117L305_9THEM</name>
<reference evidence="5 6" key="1">
    <citation type="journal article" date="2015" name="MBio">
        <title>Genome-Resolved Metagenomic Analysis Reveals Roles for Candidate Phyla and Other Microbial Community Members in Biogeochemical Transformations in Oil Reservoirs.</title>
        <authorList>
            <person name="Hu P."/>
            <person name="Tom L."/>
            <person name="Singh A."/>
            <person name="Thomas B.C."/>
            <person name="Baker B.J."/>
            <person name="Piceno Y.M."/>
            <person name="Andersen G.L."/>
            <person name="Banfield J.F."/>
        </authorList>
    </citation>
    <scope>NUCLEOTIDE SEQUENCE [LARGE SCALE GENOMIC DNA]</scope>
    <source>
        <strain evidence="5">46_26</strain>
    </source>
</reference>
<dbReference type="PANTHER" id="PTHR33449">
    <property type="entry name" value="NUCLEOID-ASSOCIATED PROTEIN YBAB"/>
    <property type="match status" value="1"/>
</dbReference>
<dbReference type="PANTHER" id="PTHR33449:SF1">
    <property type="entry name" value="NUCLEOID-ASSOCIATED PROTEIN YBAB"/>
    <property type="match status" value="1"/>
</dbReference>
<dbReference type="HAMAP" id="MF_00274">
    <property type="entry name" value="DNA_YbaB_EbfC"/>
    <property type="match status" value="1"/>
</dbReference>
<dbReference type="AlphaFoldDB" id="A0A117L305"/>
<protein>
    <recommendedName>
        <fullName evidence="3">Nucleoid-associated protein XD57_0048</fullName>
    </recommendedName>
</protein>
<organism evidence="5 6">
    <name type="scientific">Thermotoga petrophila</name>
    <dbReference type="NCBI Taxonomy" id="93929"/>
    <lineage>
        <taxon>Bacteria</taxon>
        <taxon>Thermotogati</taxon>
        <taxon>Thermotogota</taxon>
        <taxon>Thermotogae</taxon>
        <taxon>Thermotogales</taxon>
        <taxon>Thermotogaceae</taxon>
        <taxon>Thermotoga</taxon>
    </lineage>
</organism>
<keyword evidence="4" id="KW-0175">Coiled coil</keyword>
<dbReference type="InterPro" id="IPR004401">
    <property type="entry name" value="YbaB/EbfC"/>
</dbReference>
<dbReference type="NCBIfam" id="TIGR00103">
    <property type="entry name" value="DNA_YbaB_EbfC"/>
    <property type="match status" value="1"/>
</dbReference>
<keyword evidence="1 3" id="KW-0963">Cytoplasm</keyword>
<comment type="subunit">
    <text evidence="3">Homodimer.</text>
</comment>
<dbReference type="GO" id="GO:0003677">
    <property type="term" value="F:DNA binding"/>
    <property type="evidence" value="ECO:0007669"/>
    <property type="project" value="UniProtKB-UniRule"/>
</dbReference>
<keyword evidence="2 3" id="KW-0238">DNA-binding</keyword>
<dbReference type="Gene3D" id="3.30.1310.10">
    <property type="entry name" value="Nucleoid-associated protein YbaB-like domain"/>
    <property type="match status" value="1"/>
</dbReference>
<comment type="caution">
    <text evidence="5">The sequence shown here is derived from an EMBL/GenBank/DDBJ whole genome shotgun (WGS) entry which is preliminary data.</text>
</comment>
<evidence type="ECO:0000256" key="3">
    <source>
        <dbReference type="HAMAP-Rule" id="MF_00274"/>
    </source>
</evidence>
<feature type="coiled-coil region" evidence="4">
    <location>
        <begin position="23"/>
        <end position="54"/>
    </location>
</feature>
<dbReference type="SUPFAM" id="SSF82607">
    <property type="entry name" value="YbaB-like"/>
    <property type="match status" value="1"/>
</dbReference>
<comment type="function">
    <text evidence="3">Binds to DNA and alters its conformation. May be involved in regulation of gene expression, nucleoid organization and DNA protection.</text>
</comment>
<gene>
    <name evidence="5" type="ORF">XD57_0048</name>
</gene>